<dbReference type="GO" id="GO:0009307">
    <property type="term" value="P:DNA restriction-modification system"/>
    <property type="evidence" value="ECO:0007669"/>
    <property type="project" value="UniProtKB-KW"/>
</dbReference>
<dbReference type="PANTHER" id="PTHR42933:SF1">
    <property type="entry name" value="SITE-SPECIFIC DNA-METHYLTRANSFERASE (ADENINE-SPECIFIC)"/>
    <property type="match status" value="1"/>
</dbReference>
<dbReference type="SUPFAM" id="SSF53335">
    <property type="entry name" value="S-adenosyl-L-methionine-dependent methyltransferases"/>
    <property type="match status" value="1"/>
</dbReference>
<feature type="domain" description="DNA methylase adenine-specific" evidence="9">
    <location>
        <begin position="287"/>
        <end position="544"/>
    </location>
</feature>
<evidence type="ECO:0000256" key="2">
    <source>
        <dbReference type="ARBA" id="ARBA00011900"/>
    </source>
</evidence>
<feature type="compositionally biased region" description="Acidic residues" evidence="8">
    <location>
        <begin position="825"/>
        <end position="835"/>
    </location>
</feature>
<evidence type="ECO:0000256" key="3">
    <source>
        <dbReference type="ARBA" id="ARBA00022603"/>
    </source>
</evidence>
<dbReference type="InterPro" id="IPR029063">
    <property type="entry name" value="SAM-dependent_MTases_sf"/>
</dbReference>
<comment type="caution">
    <text evidence="10">The sequence shown here is derived from an EMBL/GenBank/DDBJ whole genome shotgun (WGS) entry which is preliminary data.</text>
</comment>
<evidence type="ECO:0000313" key="11">
    <source>
        <dbReference type="Proteomes" id="UP000196218"/>
    </source>
</evidence>
<evidence type="ECO:0000259" key="9">
    <source>
        <dbReference type="Pfam" id="PF02384"/>
    </source>
</evidence>
<dbReference type="InterPro" id="IPR003356">
    <property type="entry name" value="DNA_methylase_A-5"/>
</dbReference>
<dbReference type="Pfam" id="PF02384">
    <property type="entry name" value="N6_Mtase"/>
    <property type="match status" value="1"/>
</dbReference>
<protein>
    <recommendedName>
        <fullName evidence="2">site-specific DNA-methyltransferase (adenine-specific)</fullName>
        <ecNumber evidence="2">2.1.1.72</ecNumber>
    </recommendedName>
</protein>
<keyword evidence="4" id="KW-0808">Transferase</keyword>
<feature type="region of interest" description="Disordered" evidence="8">
    <location>
        <begin position="822"/>
        <end position="849"/>
    </location>
</feature>
<proteinExistence type="inferred from homology"/>
<reference evidence="10 11" key="1">
    <citation type="submission" date="2016-04" db="EMBL/GenBank/DDBJ databases">
        <authorList>
            <person name="Peeters C."/>
        </authorList>
    </citation>
    <scope>NUCLEOTIDE SEQUENCE [LARGE SCALE GENOMIC DNA]</scope>
    <source>
        <strain evidence="10">LMG 29311</strain>
    </source>
</reference>
<dbReference type="InterPro" id="IPR051537">
    <property type="entry name" value="DNA_Adenine_Mtase"/>
</dbReference>
<keyword evidence="6" id="KW-0680">Restriction system</keyword>
<dbReference type="Proteomes" id="UP000196218">
    <property type="component" value="Unassembled WGS sequence"/>
</dbReference>
<keyword evidence="5" id="KW-0949">S-adenosyl-L-methionine</keyword>
<dbReference type="EC" id="2.1.1.72" evidence="2"/>
<keyword evidence="3" id="KW-0489">Methyltransferase</keyword>
<dbReference type="GO" id="GO:0009007">
    <property type="term" value="F:site-specific DNA-methyltransferase (adenine-specific) activity"/>
    <property type="evidence" value="ECO:0007669"/>
    <property type="project" value="UniProtKB-EC"/>
</dbReference>
<evidence type="ECO:0000256" key="5">
    <source>
        <dbReference type="ARBA" id="ARBA00022691"/>
    </source>
</evidence>
<evidence type="ECO:0000256" key="4">
    <source>
        <dbReference type="ARBA" id="ARBA00022679"/>
    </source>
</evidence>
<evidence type="ECO:0000256" key="7">
    <source>
        <dbReference type="ARBA" id="ARBA00047942"/>
    </source>
</evidence>
<sequence>MAKKAKDLVPPPSETEVEAYHFVRDNLKKLGWVVKNPSRHDDGQVWTQNQCLAQPQLKAAFGAMRPENVIKLTETKFWIIEAKRTRAEINKAVKEAEIDYAEKINSQKGIHASLISGVAGNDATGYEVRTKLLVKGRYETVTINGVEATGLLDPKTVDLLLSTNNPEIADYQVNESLFLKAAEQINATLHNGGINKNDRSRVMAALLLALVEGSPLNLDGDLTVLIGDVNIRTENVLKKHGKKEFHPFVRIEPPTNAENHIKYKNALIQTIQLLNNLNIQSAMNSGADVLGKFYEVFLRYGNGAKEIGIVLTPRHVTRFAVDAIGVSANDIVFDPACGTGGFLVAAFDHVKNRTTPPVLEKFKRYNLFGIEQESAIAALAIVNMIFRGDGKNNIVEANCFSRYLRCSVKNGNPTAEYVTNAPSSGDEPITRVFMNPPFALKKSDEREWRFVEAALKSMADGGILFAIVPMSAVSEGGAAGSWRRPFLNRNTLVSVVSFPEELFYPVAVQSVGIIVRKGIPHPPKQKVLWARVSDDGYRKSKGKRLPVDGDNDLVRLEPILRTFLVDPAKRVRTIPEFVVAAPLDYSDPILEFAPEAYLESRVPQRDELAARLDRQVRDNISALVALDLQVSRPGGIIDASRTETFDEAVAFPEPYPRFQEIALRSLFELTPGQYHSLAERDRGEVPVVSCADSNNGVAGLYDIPLRSTFADALTIAFNGSPLTTKLHPYAFGAKDDVAIALPLDDLPPEALIFIQAQLNSERWRFSYYRKCFREKLGRTTVELPVTEDGEIDTDFMVRAVRSQPYWWFLAARLANWCPKVTSPAEEPEAEDEPETSEAIVGEQQTMFDE</sequence>
<dbReference type="AlphaFoldDB" id="A0ABD7LNN2"/>
<evidence type="ECO:0000256" key="1">
    <source>
        <dbReference type="ARBA" id="ARBA00006594"/>
    </source>
</evidence>
<gene>
    <name evidence="10" type="ORF">UA18_03184</name>
</gene>
<comment type="similarity">
    <text evidence="1">Belongs to the N(4)/N(6)-methyltransferase family.</text>
</comment>
<dbReference type="PRINTS" id="PR00507">
    <property type="entry name" value="N12N6MTFRASE"/>
</dbReference>
<dbReference type="EMBL" id="FKJW01000003">
    <property type="protein sequence ID" value="SAK23248.1"/>
    <property type="molecule type" value="Genomic_DNA"/>
</dbReference>
<comment type="catalytic activity">
    <reaction evidence="7">
        <text>a 2'-deoxyadenosine in DNA + S-adenosyl-L-methionine = an N(6)-methyl-2'-deoxyadenosine in DNA + S-adenosyl-L-homocysteine + H(+)</text>
        <dbReference type="Rhea" id="RHEA:15197"/>
        <dbReference type="Rhea" id="RHEA-COMP:12418"/>
        <dbReference type="Rhea" id="RHEA-COMP:12419"/>
        <dbReference type="ChEBI" id="CHEBI:15378"/>
        <dbReference type="ChEBI" id="CHEBI:57856"/>
        <dbReference type="ChEBI" id="CHEBI:59789"/>
        <dbReference type="ChEBI" id="CHEBI:90615"/>
        <dbReference type="ChEBI" id="CHEBI:90616"/>
        <dbReference type="EC" id="2.1.1.72"/>
    </reaction>
</comment>
<evidence type="ECO:0000256" key="8">
    <source>
        <dbReference type="SAM" id="MobiDB-lite"/>
    </source>
</evidence>
<organism evidence="10 11">
    <name type="scientific">Burkholderia multivorans</name>
    <dbReference type="NCBI Taxonomy" id="87883"/>
    <lineage>
        <taxon>Bacteria</taxon>
        <taxon>Pseudomonadati</taxon>
        <taxon>Pseudomonadota</taxon>
        <taxon>Betaproteobacteria</taxon>
        <taxon>Burkholderiales</taxon>
        <taxon>Burkholderiaceae</taxon>
        <taxon>Burkholderia</taxon>
        <taxon>Burkholderia cepacia complex</taxon>
    </lineage>
</organism>
<dbReference type="PANTHER" id="PTHR42933">
    <property type="entry name" value="SLR6095 PROTEIN"/>
    <property type="match status" value="1"/>
</dbReference>
<evidence type="ECO:0000256" key="6">
    <source>
        <dbReference type="ARBA" id="ARBA00022747"/>
    </source>
</evidence>
<evidence type="ECO:0000313" key="10">
    <source>
        <dbReference type="EMBL" id="SAK23248.1"/>
    </source>
</evidence>
<dbReference type="RefSeq" id="WP_088923682.1">
    <property type="nucleotide sequence ID" value="NZ_CADFGW010000013.1"/>
</dbReference>
<name>A0ABD7LNN2_9BURK</name>
<dbReference type="Gene3D" id="3.40.50.150">
    <property type="entry name" value="Vaccinia Virus protein VP39"/>
    <property type="match status" value="1"/>
</dbReference>
<accession>A0ABD7LNN2</accession>
<dbReference type="GO" id="GO:0032259">
    <property type="term" value="P:methylation"/>
    <property type="evidence" value="ECO:0007669"/>
    <property type="project" value="UniProtKB-KW"/>
</dbReference>